<accession>A0A4R4VFP8</accession>
<dbReference type="OrthoDB" id="3573673at2"/>
<feature type="transmembrane region" description="Helical" evidence="3">
    <location>
        <begin position="151"/>
        <end position="172"/>
    </location>
</feature>
<dbReference type="NCBIfam" id="TIGR00350">
    <property type="entry name" value="lytR_cpsA_psr"/>
    <property type="match status" value="1"/>
</dbReference>
<dbReference type="AlphaFoldDB" id="A0A4R4VFP8"/>
<feature type="domain" description="Cell envelope-related transcriptional attenuator" evidence="4">
    <location>
        <begin position="231"/>
        <end position="396"/>
    </location>
</feature>
<dbReference type="InterPro" id="IPR050922">
    <property type="entry name" value="LytR/CpsA/Psr_CW_biosynth"/>
</dbReference>
<dbReference type="Pfam" id="PF03816">
    <property type="entry name" value="LytR_cpsA_psr"/>
    <property type="match status" value="1"/>
</dbReference>
<organism evidence="5 6">
    <name type="scientific">Saccharopolyspora terrae</name>
    <dbReference type="NCBI Taxonomy" id="2530384"/>
    <lineage>
        <taxon>Bacteria</taxon>
        <taxon>Bacillati</taxon>
        <taxon>Actinomycetota</taxon>
        <taxon>Actinomycetes</taxon>
        <taxon>Pseudonocardiales</taxon>
        <taxon>Pseudonocardiaceae</taxon>
        <taxon>Saccharopolyspora</taxon>
    </lineage>
</organism>
<feature type="transmembrane region" description="Helical" evidence="3">
    <location>
        <begin position="76"/>
        <end position="97"/>
    </location>
</feature>
<feature type="region of interest" description="Disordered" evidence="2">
    <location>
        <begin position="467"/>
        <end position="490"/>
    </location>
</feature>
<evidence type="ECO:0000256" key="1">
    <source>
        <dbReference type="ARBA" id="ARBA00006068"/>
    </source>
</evidence>
<evidence type="ECO:0000259" key="4">
    <source>
        <dbReference type="Pfam" id="PF03816"/>
    </source>
</evidence>
<evidence type="ECO:0000313" key="5">
    <source>
        <dbReference type="EMBL" id="TDD00954.1"/>
    </source>
</evidence>
<keyword evidence="6" id="KW-1185">Reference proteome</keyword>
<feature type="compositionally biased region" description="Low complexity" evidence="2">
    <location>
        <begin position="189"/>
        <end position="204"/>
    </location>
</feature>
<feature type="transmembrane region" description="Helical" evidence="3">
    <location>
        <begin position="109"/>
        <end position="130"/>
    </location>
</feature>
<evidence type="ECO:0000256" key="3">
    <source>
        <dbReference type="SAM" id="Phobius"/>
    </source>
</evidence>
<feature type="transmembrane region" description="Helical" evidence="3">
    <location>
        <begin position="51"/>
        <end position="69"/>
    </location>
</feature>
<protein>
    <submittedName>
        <fullName evidence="5">LytR family transcriptional regulator</fullName>
    </submittedName>
</protein>
<sequence length="490" mass="52402">MITPDVALQAAMGRITLADMTQGTLNPATPELEQVPERSERSTADTSGRRALWLTLLSVLTPGVAHWHAGRRRTATVLTAFGGLIWVSVAFAVFNLGREHVVAAAVRPAVLLFVGATALVVIPAWVVLVVTSYNAVRAKGMSRRRARTARVAVLGLCAAVATPPALVAHYAYSQYDLITTVFADGGGRSSAPAAAANTDDPQQAGKPLPGADRLNVLLLGSDAGEGRLGTRPDTMVLASVDQDTGRTVLLSMPRNLQNAPMPEGPAKAKYPEGYPDLLNSVYAEGTRHHLHLAPGSANPGADLLKGTVSQILGMPVHHFAQVDMQGFRDLVDAMGGVDVNVAHRMPMGETGQFFQPGPQHLDGAQALWYARSRTGASDYDRMERQRCMLSTLAEQADPMTVLNHYHKMAAAAKDNFRTDIPADMLQDLVKLAEKIEPAGSIQFMPPLIEPSNPDFNRIRAIAKDTIDQSEAGEEPKATAVQHNSRVAAAC</sequence>
<comment type="caution">
    <text evidence="5">The sequence shown here is derived from an EMBL/GenBank/DDBJ whole genome shotgun (WGS) entry which is preliminary data.</text>
</comment>
<evidence type="ECO:0000313" key="6">
    <source>
        <dbReference type="Proteomes" id="UP000295674"/>
    </source>
</evidence>
<feature type="region of interest" description="Disordered" evidence="2">
    <location>
        <begin position="189"/>
        <end position="209"/>
    </location>
</feature>
<comment type="similarity">
    <text evidence="1">Belongs to the LytR/CpsA/Psr (LCP) family.</text>
</comment>
<gene>
    <name evidence="5" type="ORF">E1181_26360</name>
</gene>
<dbReference type="InterPro" id="IPR004474">
    <property type="entry name" value="LytR_CpsA_psr"/>
</dbReference>
<dbReference type="Gene3D" id="3.40.630.190">
    <property type="entry name" value="LCP protein"/>
    <property type="match status" value="1"/>
</dbReference>
<feature type="region of interest" description="Disordered" evidence="2">
    <location>
        <begin position="26"/>
        <end position="46"/>
    </location>
</feature>
<proteinExistence type="inferred from homology"/>
<keyword evidence="3" id="KW-0812">Transmembrane</keyword>
<reference evidence="5 6" key="1">
    <citation type="submission" date="2019-03" db="EMBL/GenBank/DDBJ databases">
        <title>Draft genome sequences of novel Actinobacteria.</title>
        <authorList>
            <person name="Sahin N."/>
            <person name="Ay H."/>
            <person name="Saygin H."/>
        </authorList>
    </citation>
    <scope>NUCLEOTIDE SEQUENCE [LARGE SCALE GENOMIC DNA]</scope>
    <source>
        <strain evidence="5 6">16K309</strain>
    </source>
</reference>
<dbReference type="PANTHER" id="PTHR33392">
    <property type="entry name" value="POLYISOPRENYL-TEICHOIC ACID--PEPTIDOGLYCAN TEICHOIC ACID TRANSFERASE TAGU"/>
    <property type="match status" value="1"/>
</dbReference>
<name>A0A4R4VFP8_9PSEU</name>
<dbReference type="PANTHER" id="PTHR33392:SF6">
    <property type="entry name" value="POLYISOPRENYL-TEICHOIC ACID--PEPTIDOGLYCAN TEICHOIC ACID TRANSFERASE TAGU"/>
    <property type="match status" value="1"/>
</dbReference>
<dbReference type="EMBL" id="SMKS01000069">
    <property type="protein sequence ID" value="TDD00954.1"/>
    <property type="molecule type" value="Genomic_DNA"/>
</dbReference>
<keyword evidence="3" id="KW-1133">Transmembrane helix</keyword>
<evidence type="ECO:0000256" key="2">
    <source>
        <dbReference type="SAM" id="MobiDB-lite"/>
    </source>
</evidence>
<keyword evidence="3" id="KW-0472">Membrane</keyword>
<dbReference type="Proteomes" id="UP000295674">
    <property type="component" value="Unassembled WGS sequence"/>
</dbReference>